<dbReference type="AlphaFoldDB" id="A0A840AW48"/>
<evidence type="ECO:0000313" key="3">
    <source>
        <dbReference type="Proteomes" id="UP000553963"/>
    </source>
</evidence>
<feature type="compositionally biased region" description="Low complexity" evidence="1">
    <location>
        <begin position="107"/>
        <end position="117"/>
    </location>
</feature>
<comment type="caution">
    <text evidence="2">The sequence shown here is derived from an EMBL/GenBank/DDBJ whole genome shotgun (WGS) entry which is preliminary data.</text>
</comment>
<dbReference type="RefSeq" id="WP_183401094.1">
    <property type="nucleotide sequence ID" value="NZ_JACIDS010000006.1"/>
</dbReference>
<evidence type="ECO:0000256" key="1">
    <source>
        <dbReference type="SAM" id="MobiDB-lite"/>
    </source>
</evidence>
<reference evidence="2 3" key="1">
    <citation type="submission" date="2020-08" db="EMBL/GenBank/DDBJ databases">
        <title>Genomic Encyclopedia of Type Strains, Phase IV (KMG-IV): sequencing the most valuable type-strain genomes for metagenomic binning, comparative biology and taxonomic classification.</title>
        <authorList>
            <person name="Goeker M."/>
        </authorList>
    </citation>
    <scope>NUCLEOTIDE SEQUENCE [LARGE SCALE GENOMIC DNA]</scope>
    <source>
        <strain evidence="2 3">DSM 25966</strain>
    </source>
</reference>
<accession>A0A840AW48</accession>
<feature type="region of interest" description="Disordered" evidence="1">
    <location>
        <begin position="40"/>
        <end position="156"/>
    </location>
</feature>
<name>A0A840AW48_9HYPH</name>
<feature type="compositionally biased region" description="Basic and acidic residues" evidence="1">
    <location>
        <begin position="61"/>
        <end position="79"/>
    </location>
</feature>
<dbReference type="InterPro" id="IPR035437">
    <property type="entry name" value="SNase_OB-fold_sf"/>
</dbReference>
<dbReference type="Proteomes" id="UP000553963">
    <property type="component" value="Unassembled WGS sequence"/>
</dbReference>
<dbReference type="EMBL" id="JACIDS010000006">
    <property type="protein sequence ID" value="MBB3933443.1"/>
    <property type="molecule type" value="Genomic_DNA"/>
</dbReference>
<keyword evidence="3" id="KW-1185">Reference proteome</keyword>
<proteinExistence type="predicted"/>
<dbReference type="Gene3D" id="2.40.50.90">
    <property type="match status" value="1"/>
</dbReference>
<keyword evidence="2" id="KW-0378">Hydrolase</keyword>
<organism evidence="2 3">
    <name type="scientific">Kaistia hirudinis</name>
    <dbReference type="NCBI Taxonomy" id="1293440"/>
    <lineage>
        <taxon>Bacteria</taxon>
        <taxon>Pseudomonadati</taxon>
        <taxon>Pseudomonadota</taxon>
        <taxon>Alphaproteobacteria</taxon>
        <taxon>Hyphomicrobiales</taxon>
        <taxon>Kaistiaceae</taxon>
        <taxon>Kaistia</taxon>
    </lineage>
</organism>
<dbReference type="GO" id="GO:0004519">
    <property type="term" value="F:endonuclease activity"/>
    <property type="evidence" value="ECO:0007669"/>
    <property type="project" value="UniProtKB-KW"/>
</dbReference>
<dbReference type="SUPFAM" id="SSF50199">
    <property type="entry name" value="Staphylococcal nuclease"/>
    <property type="match status" value="1"/>
</dbReference>
<evidence type="ECO:0000313" key="2">
    <source>
        <dbReference type="EMBL" id="MBB3933443.1"/>
    </source>
</evidence>
<gene>
    <name evidence="2" type="ORF">GGR25_004516</name>
</gene>
<keyword evidence="2" id="KW-0540">Nuclease</keyword>
<feature type="compositionally biased region" description="Pro residues" evidence="1">
    <location>
        <begin position="138"/>
        <end position="154"/>
    </location>
</feature>
<sequence length="292" mass="30215">MRTLLAAILLIVIVTMAAVAASWLTGYVRIEFGDEPPRISAEHPAVIEPPPSEPVADGPLDEAKEPEVEPPIPEKERPAVRIVTPAPVPEVAAGPAPGNPPPDETAEVAPAPAPSAEVDQSAAAPRIVGGPGITPGPFAAPSPLPREAAPPVPEAPDWTTYRRVTIVGAGEIDLGKRRITLAGIAPPPADRQCRLTQQSAERPCAALALLALRQRVRGLGVQCRFAPNAAEDAASADCRIGATDLSLWLIEQGWAEAAADAPAAYGAAEQAARCAAKGLWRGAEPPADCPAR</sequence>
<protein>
    <submittedName>
        <fullName evidence="2">Endonuclease YncB(Thermonuclease family)</fullName>
    </submittedName>
</protein>
<keyword evidence="2" id="KW-0255">Endonuclease</keyword>